<evidence type="ECO:0000256" key="2">
    <source>
        <dbReference type="ARBA" id="ARBA00004651"/>
    </source>
</evidence>
<keyword evidence="17" id="KW-1185">Reference proteome</keyword>
<keyword evidence="12" id="KW-0472">Membrane</keyword>
<dbReference type="GO" id="GO:0016042">
    <property type="term" value="P:lipid catabolic process"/>
    <property type="evidence" value="ECO:0007669"/>
    <property type="project" value="UniProtKB-KW"/>
</dbReference>
<dbReference type="GO" id="GO:0005886">
    <property type="term" value="C:plasma membrane"/>
    <property type="evidence" value="ECO:0007669"/>
    <property type="project" value="UniProtKB-SubCell"/>
</dbReference>
<dbReference type="EMBL" id="JBJKFK010000544">
    <property type="protein sequence ID" value="KAL3316401.1"/>
    <property type="molecule type" value="Genomic_DNA"/>
</dbReference>
<comment type="catalytic activity">
    <reaction evidence="13">
        <text>a 1,2-diacyl-sn-glycerol + H2O = a 2-acylglycerol + a fatty acid + H(+)</text>
        <dbReference type="Rhea" id="RHEA:33275"/>
        <dbReference type="ChEBI" id="CHEBI:15377"/>
        <dbReference type="ChEBI" id="CHEBI:15378"/>
        <dbReference type="ChEBI" id="CHEBI:17389"/>
        <dbReference type="ChEBI" id="CHEBI:17815"/>
        <dbReference type="ChEBI" id="CHEBI:28868"/>
        <dbReference type="EC" id="3.1.1.116"/>
    </reaction>
    <physiologicalReaction direction="left-to-right" evidence="13">
        <dbReference type="Rhea" id="RHEA:33276"/>
    </physiologicalReaction>
</comment>
<evidence type="ECO:0000256" key="1">
    <source>
        <dbReference type="ARBA" id="ARBA00001913"/>
    </source>
</evidence>
<keyword evidence="9" id="KW-0442">Lipid degradation</keyword>
<accession>A0ABD2QDJ7</accession>
<dbReference type="Proteomes" id="UP001626550">
    <property type="component" value="Unassembled WGS sequence"/>
</dbReference>
<reference evidence="16 17" key="1">
    <citation type="submission" date="2024-11" db="EMBL/GenBank/DDBJ databases">
        <title>Adaptive evolution of stress response genes in parasites aligns with host niche diversity.</title>
        <authorList>
            <person name="Hahn C."/>
            <person name="Resl P."/>
        </authorList>
    </citation>
    <scope>NUCLEOTIDE SEQUENCE [LARGE SCALE GENOMIC DNA]</scope>
    <source>
        <strain evidence="16">EGGRZ-B1_66</strain>
        <tissue evidence="16">Body</tissue>
    </source>
</reference>
<dbReference type="GO" id="GO:0046872">
    <property type="term" value="F:metal ion binding"/>
    <property type="evidence" value="ECO:0007669"/>
    <property type="project" value="UniProtKB-KW"/>
</dbReference>
<evidence type="ECO:0000313" key="16">
    <source>
        <dbReference type="EMBL" id="KAL3316401.1"/>
    </source>
</evidence>
<gene>
    <name evidence="16" type="ORF">Ciccas_004955</name>
</gene>
<evidence type="ECO:0000256" key="7">
    <source>
        <dbReference type="ARBA" id="ARBA00022801"/>
    </source>
</evidence>
<name>A0ABD2QDJ7_9PLAT</name>
<evidence type="ECO:0000256" key="5">
    <source>
        <dbReference type="ARBA" id="ARBA00022692"/>
    </source>
</evidence>
<keyword evidence="11" id="KW-0443">Lipid metabolism</keyword>
<comment type="caution">
    <text evidence="16">The sequence shown here is derived from an EMBL/GenBank/DDBJ whole genome shotgun (WGS) entry which is preliminary data.</text>
</comment>
<keyword evidence="5" id="KW-0812">Transmembrane</keyword>
<keyword evidence="7" id="KW-0378">Hydrolase</keyword>
<dbReference type="SUPFAM" id="SSF53474">
    <property type="entry name" value="alpha/beta-Hydrolases"/>
    <property type="match status" value="1"/>
</dbReference>
<dbReference type="InterPro" id="IPR052214">
    <property type="entry name" value="DAG_Lipase-Related"/>
</dbReference>
<evidence type="ECO:0000259" key="15">
    <source>
        <dbReference type="Pfam" id="PF01764"/>
    </source>
</evidence>
<dbReference type="InterPro" id="IPR002921">
    <property type="entry name" value="Fungal_lipase-type"/>
</dbReference>
<dbReference type="PANTHER" id="PTHR45792">
    <property type="entry name" value="DIACYLGLYCEROL LIPASE HOMOLOG-RELATED"/>
    <property type="match status" value="1"/>
</dbReference>
<dbReference type="AlphaFoldDB" id="A0ABD2QDJ7"/>
<dbReference type="Gene3D" id="3.40.50.1820">
    <property type="entry name" value="alpha/beta hydrolase"/>
    <property type="match status" value="1"/>
</dbReference>
<keyword evidence="6" id="KW-0479">Metal-binding</keyword>
<evidence type="ECO:0000256" key="10">
    <source>
        <dbReference type="ARBA" id="ARBA00022989"/>
    </source>
</evidence>
<keyword evidence="4" id="KW-0597">Phosphoprotein</keyword>
<evidence type="ECO:0000313" key="17">
    <source>
        <dbReference type="Proteomes" id="UP001626550"/>
    </source>
</evidence>
<evidence type="ECO:0000256" key="8">
    <source>
        <dbReference type="ARBA" id="ARBA00022837"/>
    </source>
</evidence>
<dbReference type="EC" id="3.1.1.116" evidence="14"/>
<keyword evidence="8" id="KW-0106">Calcium</keyword>
<keyword evidence="3" id="KW-1003">Cell membrane</keyword>
<comment type="cofactor">
    <cofactor evidence="1">
        <name>Ca(2+)</name>
        <dbReference type="ChEBI" id="CHEBI:29108"/>
    </cofactor>
</comment>
<protein>
    <recommendedName>
        <fullName evidence="14">sn-1-specific diacylglycerol lipase</fullName>
        <ecNumber evidence="14">3.1.1.116</ecNumber>
    </recommendedName>
</protein>
<evidence type="ECO:0000256" key="14">
    <source>
        <dbReference type="ARBA" id="ARBA00026104"/>
    </source>
</evidence>
<proteinExistence type="predicted"/>
<dbReference type="Pfam" id="PF01764">
    <property type="entry name" value="Lipase_3"/>
    <property type="match status" value="1"/>
</dbReference>
<keyword evidence="10" id="KW-1133">Transmembrane helix</keyword>
<evidence type="ECO:0000256" key="6">
    <source>
        <dbReference type="ARBA" id="ARBA00022723"/>
    </source>
</evidence>
<evidence type="ECO:0000256" key="3">
    <source>
        <dbReference type="ARBA" id="ARBA00022475"/>
    </source>
</evidence>
<feature type="domain" description="Fungal lipase-type" evidence="15">
    <location>
        <begin position="3"/>
        <end position="94"/>
    </location>
</feature>
<evidence type="ECO:0000256" key="13">
    <source>
        <dbReference type="ARBA" id="ARBA00024531"/>
    </source>
</evidence>
<dbReference type="InterPro" id="IPR029058">
    <property type="entry name" value="AB_hydrolase_fold"/>
</dbReference>
<evidence type="ECO:0000256" key="11">
    <source>
        <dbReference type="ARBA" id="ARBA00023098"/>
    </source>
</evidence>
<organism evidence="16 17">
    <name type="scientific">Cichlidogyrus casuarinus</name>
    <dbReference type="NCBI Taxonomy" id="1844966"/>
    <lineage>
        <taxon>Eukaryota</taxon>
        <taxon>Metazoa</taxon>
        <taxon>Spiralia</taxon>
        <taxon>Lophotrochozoa</taxon>
        <taxon>Platyhelminthes</taxon>
        <taxon>Monogenea</taxon>
        <taxon>Monopisthocotylea</taxon>
        <taxon>Dactylogyridea</taxon>
        <taxon>Ancyrocephalidae</taxon>
        <taxon>Cichlidogyrus</taxon>
    </lineage>
</organism>
<dbReference type="PANTHER" id="PTHR45792:SF8">
    <property type="entry name" value="DIACYLGLYCEROL LIPASE-ALPHA"/>
    <property type="match status" value="1"/>
</dbReference>
<evidence type="ECO:0000256" key="4">
    <source>
        <dbReference type="ARBA" id="ARBA00022553"/>
    </source>
</evidence>
<dbReference type="GO" id="GO:0016787">
    <property type="term" value="F:hydrolase activity"/>
    <property type="evidence" value="ECO:0007669"/>
    <property type="project" value="UniProtKB-KW"/>
</dbReference>
<comment type="subcellular location">
    <subcellularLocation>
        <location evidence="2">Cell membrane</location>
        <topology evidence="2">Multi-pass membrane protein</topology>
    </subcellularLocation>
</comment>
<evidence type="ECO:0000256" key="12">
    <source>
        <dbReference type="ARBA" id="ARBA00023136"/>
    </source>
</evidence>
<sequence>MQDCVTDAMVIGEEMTEAQGGPFLIHRGILNSARTLMRTLVSKNILKDSFEHWSSDYELIVTGHSLGGGVALALGLLLKQHHTNLNVFAFAPPLGTLCDRAADYMKEWALVVVNEKCMFSRMSYYTMLDLKKRMIKALETCKTPKYRLLEKTYCSLLGCMRAEHVESGSEDYTYRLTDSKSLVNFLRKDFYNKITSAQKNKVMPTMSGRRVLLLVRRVAGNGSGLAVLVGAEQLQTLLVHKTMLTDHFLKSINMSLDKLCEFNDPDSVRKLKEQ</sequence>
<evidence type="ECO:0000256" key="9">
    <source>
        <dbReference type="ARBA" id="ARBA00022963"/>
    </source>
</evidence>